<evidence type="ECO:0000313" key="8">
    <source>
        <dbReference type="Proteomes" id="UP001318860"/>
    </source>
</evidence>
<keyword evidence="1" id="KW-0805">Transcription regulation</keyword>
<accession>A0ABR0WBR0</accession>
<protein>
    <recommendedName>
        <fullName evidence="6">NAC domain-containing protein</fullName>
    </recommendedName>
</protein>
<reference evidence="7 8" key="1">
    <citation type="journal article" date="2021" name="Comput. Struct. Biotechnol. J.">
        <title>De novo genome assembly of the potent medicinal plant Rehmannia glutinosa using nanopore technology.</title>
        <authorList>
            <person name="Ma L."/>
            <person name="Dong C."/>
            <person name="Song C."/>
            <person name="Wang X."/>
            <person name="Zheng X."/>
            <person name="Niu Y."/>
            <person name="Chen S."/>
            <person name="Feng W."/>
        </authorList>
    </citation>
    <scope>NUCLEOTIDE SEQUENCE [LARGE SCALE GENOMIC DNA]</scope>
    <source>
        <strain evidence="7">DH-2019</strain>
    </source>
</reference>
<organism evidence="7 8">
    <name type="scientific">Rehmannia glutinosa</name>
    <name type="common">Chinese foxglove</name>
    <dbReference type="NCBI Taxonomy" id="99300"/>
    <lineage>
        <taxon>Eukaryota</taxon>
        <taxon>Viridiplantae</taxon>
        <taxon>Streptophyta</taxon>
        <taxon>Embryophyta</taxon>
        <taxon>Tracheophyta</taxon>
        <taxon>Spermatophyta</taxon>
        <taxon>Magnoliopsida</taxon>
        <taxon>eudicotyledons</taxon>
        <taxon>Gunneridae</taxon>
        <taxon>Pentapetalae</taxon>
        <taxon>asterids</taxon>
        <taxon>lamiids</taxon>
        <taxon>Lamiales</taxon>
        <taxon>Orobanchaceae</taxon>
        <taxon>Rehmannieae</taxon>
        <taxon>Rehmannia</taxon>
    </lineage>
</organism>
<keyword evidence="3" id="KW-0804">Transcription</keyword>
<dbReference type="InterPro" id="IPR036093">
    <property type="entry name" value="NAC_dom_sf"/>
</dbReference>
<dbReference type="EMBL" id="JABTTQ020000012">
    <property type="protein sequence ID" value="KAK6144046.1"/>
    <property type="molecule type" value="Genomic_DNA"/>
</dbReference>
<dbReference type="PANTHER" id="PTHR31719:SF213">
    <property type="entry name" value="NAC DOMAIN-CONTAINING PROTEIN"/>
    <property type="match status" value="1"/>
</dbReference>
<evidence type="ECO:0000256" key="5">
    <source>
        <dbReference type="SAM" id="MobiDB-lite"/>
    </source>
</evidence>
<feature type="domain" description="NAC" evidence="6">
    <location>
        <begin position="32"/>
        <end position="183"/>
    </location>
</feature>
<dbReference type="Proteomes" id="UP001318860">
    <property type="component" value="Unassembled WGS sequence"/>
</dbReference>
<name>A0ABR0WBR0_REHGL</name>
<dbReference type="PANTHER" id="PTHR31719">
    <property type="entry name" value="NAC TRANSCRIPTION FACTOR 56"/>
    <property type="match status" value="1"/>
</dbReference>
<evidence type="ECO:0000256" key="1">
    <source>
        <dbReference type="ARBA" id="ARBA00023015"/>
    </source>
</evidence>
<feature type="region of interest" description="Disordered" evidence="5">
    <location>
        <begin position="1"/>
        <end position="21"/>
    </location>
</feature>
<keyword evidence="8" id="KW-1185">Reference proteome</keyword>
<evidence type="ECO:0000313" key="7">
    <source>
        <dbReference type="EMBL" id="KAK6144046.1"/>
    </source>
</evidence>
<dbReference type="Gene3D" id="2.170.150.80">
    <property type="entry name" value="NAC domain"/>
    <property type="match status" value="1"/>
</dbReference>
<keyword evidence="4" id="KW-0539">Nucleus</keyword>
<evidence type="ECO:0000256" key="4">
    <source>
        <dbReference type="ARBA" id="ARBA00023242"/>
    </source>
</evidence>
<dbReference type="SUPFAM" id="SSF101941">
    <property type="entry name" value="NAC domain"/>
    <property type="match status" value="1"/>
</dbReference>
<dbReference type="Pfam" id="PF02365">
    <property type="entry name" value="NAM"/>
    <property type="match status" value="1"/>
</dbReference>
<comment type="caution">
    <text evidence="7">The sequence shown here is derived from an EMBL/GenBank/DDBJ whole genome shotgun (WGS) entry which is preliminary data.</text>
</comment>
<proteinExistence type="predicted"/>
<evidence type="ECO:0000256" key="3">
    <source>
        <dbReference type="ARBA" id="ARBA00023163"/>
    </source>
</evidence>
<dbReference type="PROSITE" id="PS51005">
    <property type="entry name" value="NAC"/>
    <property type="match status" value="1"/>
</dbReference>
<gene>
    <name evidence="7" type="ORF">DH2020_020866</name>
</gene>
<feature type="compositionally biased region" description="Low complexity" evidence="5">
    <location>
        <begin position="8"/>
        <end position="21"/>
    </location>
</feature>
<keyword evidence="2" id="KW-0238">DNA-binding</keyword>
<dbReference type="InterPro" id="IPR003441">
    <property type="entry name" value="NAC-dom"/>
</dbReference>
<sequence length="363" mass="41474">MDYNNQQTAPASSSVPSTPSSATGIWAAVGPYPPGYRFVPKDEELIKDYLQKKINNESISISQISDVHLYDYHPQYLAENYPQLGEKEWYFFTPRDRRYPNGKRPKRTITGVGHWRASGADRNIVFNGEVIGKKRALNFYSGPGKTNKTSWLMYEYQLNKPSRCPDGNDMRLNDWVLCRIYQKRQKDDIVDGDGDDDISRYIAPLLYADDNNEQAPLLDANINEQDQSALYIPDNNEQQYNHDGPMINSIEDNGYQLPAANCQDGFNDQVLPNNSVEVGHSQMNLPNFDFGKSFDDFQFWNEQEALCTSQQQEGGFQQDFWAWAMQMENQYGSSFQQDSSDINVGATKISDGEQLAPKKKKKN</sequence>
<evidence type="ECO:0000256" key="2">
    <source>
        <dbReference type="ARBA" id="ARBA00023125"/>
    </source>
</evidence>
<evidence type="ECO:0000259" key="6">
    <source>
        <dbReference type="PROSITE" id="PS51005"/>
    </source>
</evidence>